<evidence type="ECO:0000313" key="3">
    <source>
        <dbReference type="EMBL" id="ALS24932.1"/>
    </source>
</evidence>
<gene>
    <name evidence="3" type="ORF">IJ22_46700</name>
</gene>
<proteinExistence type="inferred from homology"/>
<reference evidence="3 4" key="2">
    <citation type="journal article" date="2016" name="Genome Announc.">
        <title>Complete Genome Sequences of Two Interactive Moderate Thermophiles, Paenibacillus napthalenovorans 32O-Y and Paenibacillus sp. 32O-W.</title>
        <authorList>
            <person name="Butler R.R.III."/>
            <person name="Wang J."/>
            <person name="Stark B.C."/>
            <person name="Pombert J.F."/>
        </authorList>
    </citation>
    <scope>NUCLEOTIDE SEQUENCE [LARGE SCALE GENOMIC DNA]</scope>
    <source>
        <strain evidence="3 4">32O-Y</strain>
    </source>
</reference>
<name>A0A0U2W8T8_9BACL</name>
<accession>A0A0U2W8T8</accession>
<dbReference type="InterPro" id="IPR041916">
    <property type="entry name" value="Anti_sigma_zinc_sf"/>
</dbReference>
<sequence length="203" mass="22893">MDCKEALPLLHEYLDGGLDRRESAKLKEHLLVCEACRRRLQQYEKVEALVHAWPPQPVPEGLTERVMQVLPPVREQHPWYQWIRRHPAVSVAAVFFLVMMSVFVSTWNDDKELLVKGSDLQSVVIQGSTVYVPLGKKVAGDLTVENGELKVDGDIEGNIVVIDGSVNLASTAHISGQIKEIDEAFSWILYKMNQWFTLVSGSK</sequence>
<evidence type="ECO:0000313" key="4">
    <source>
        <dbReference type="Proteomes" id="UP000061660"/>
    </source>
</evidence>
<dbReference type="Pfam" id="PF13490">
    <property type="entry name" value="zf-HC2"/>
    <property type="match status" value="1"/>
</dbReference>
<comment type="similarity">
    <text evidence="1">Belongs to the zinc-associated anti-sigma factor (ZAS) superfamily. Anti-sigma-W factor family.</text>
</comment>
<evidence type="ECO:0000256" key="1">
    <source>
        <dbReference type="ARBA" id="ARBA00024353"/>
    </source>
</evidence>
<reference evidence="4" key="1">
    <citation type="submission" date="2015-12" db="EMBL/GenBank/DDBJ databases">
        <title>Complete genome sequences of two moderately thermophilic Paenibacillus species.</title>
        <authorList>
            <person name="Butler R.III."/>
            <person name="Wang J."/>
            <person name="Stark B.C."/>
            <person name="Pombert J.-F."/>
        </authorList>
    </citation>
    <scope>NUCLEOTIDE SEQUENCE [LARGE SCALE GENOMIC DNA]</scope>
    <source>
        <strain evidence="4">32O-Y</strain>
    </source>
</reference>
<dbReference type="Gene3D" id="1.10.10.1320">
    <property type="entry name" value="Anti-sigma factor, zinc-finger domain"/>
    <property type="match status" value="1"/>
</dbReference>
<keyword evidence="4" id="KW-1185">Reference proteome</keyword>
<dbReference type="STRING" id="162209.IJ22_46700"/>
<protein>
    <recommendedName>
        <fullName evidence="2">Anti-sigma-W factor RsiW</fullName>
    </recommendedName>
</protein>
<dbReference type="AlphaFoldDB" id="A0A0U2W8T8"/>
<dbReference type="KEGG" id="pnp:IJ22_46700"/>
<dbReference type="RefSeq" id="WP_054819463.1">
    <property type="nucleotide sequence ID" value="NZ_BJCS01000014.1"/>
</dbReference>
<dbReference type="PATRIC" id="fig|162209.4.peg.4910"/>
<evidence type="ECO:0000256" key="2">
    <source>
        <dbReference type="ARBA" id="ARBA00024438"/>
    </source>
</evidence>
<dbReference type="InterPro" id="IPR027383">
    <property type="entry name" value="Znf_put"/>
</dbReference>
<organism evidence="3 4">
    <name type="scientific">Paenibacillus naphthalenovorans</name>
    <dbReference type="NCBI Taxonomy" id="162209"/>
    <lineage>
        <taxon>Bacteria</taxon>
        <taxon>Bacillati</taxon>
        <taxon>Bacillota</taxon>
        <taxon>Bacilli</taxon>
        <taxon>Bacillales</taxon>
        <taxon>Paenibacillaceae</taxon>
        <taxon>Paenibacillus</taxon>
    </lineage>
</organism>
<dbReference type="OrthoDB" id="9782842at2"/>
<dbReference type="Proteomes" id="UP000061660">
    <property type="component" value="Chromosome"/>
</dbReference>
<dbReference type="EMBL" id="CP013652">
    <property type="protein sequence ID" value="ALS24932.1"/>
    <property type="molecule type" value="Genomic_DNA"/>
</dbReference>